<name>A0A117LU57_9BACT</name>
<dbReference type="Proteomes" id="UP000054260">
    <property type="component" value="Unassembled WGS sequence"/>
</dbReference>
<protein>
    <submittedName>
        <fullName evidence="4">N-acetylglucosamine-1-phosphate uridylyltransferase/acetyltransferase</fullName>
    </submittedName>
</protein>
<organism evidence="4 5">
    <name type="scientific">Mesotoga infera</name>
    <dbReference type="NCBI Taxonomy" id="1236046"/>
    <lineage>
        <taxon>Bacteria</taxon>
        <taxon>Thermotogati</taxon>
        <taxon>Thermotogota</taxon>
        <taxon>Thermotogae</taxon>
        <taxon>Kosmotogales</taxon>
        <taxon>Kosmotogaceae</taxon>
        <taxon>Mesotoga</taxon>
    </lineage>
</organism>
<reference evidence="5" key="1">
    <citation type="journal article" date="2015" name="MBio">
        <title>Genome-Resolved Metagenomic Analysis Reveals Roles for Candidate Phyla and Other Microbial Community Members in Biogeochemical Transformations in Oil Reservoirs.</title>
        <authorList>
            <person name="Hu P."/>
            <person name="Tom L."/>
            <person name="Singh A."/>
            <person name="Thomas B.C."/>
            <person name="Baker B.J."/>
            <person name="Piceno Y.M."/>
            <person name="Andersen G.L."/>
            <person name="Banfield J.F."/>
        </authorList>
    </citation>
    <scope>NUCLEOTIDE SEQUENCE [LARGE SCALE GENOMIC DNA]</scope>
</reference>
<dbReference type="EMBL" id="LGGH01000090">
    <property type="protein sequence ID" value="KUK67597.1"/>
    <property type="molecule type" value="Genomic_DNA"/>
</dbReference>
<gene>
    <name evidence="4" type="ORF">XD86_0711</name>
</gene>
<accession>A0A117LU57</accession>
<sequence length="239" mass="26850">MLVPVVLAAGKGKRLKTSIPKPLVKVRGESMIVLVLNKIKRVCDTNTSIVVINPDFESDFRKVLDSNVLMANQDSPKGTADALKRALHLIPENSDILVMYSDLILIREESLKAMTDLHNLKKCDITFLSGVTHKRFPYALVERDESGNVVSFKERKIPDFPPPWEFYIGPIIIRKEIVEHYIEKLVPNSETGEIYIADLVSLALSDNKSVCGFKTQNDEEFLGVNTPEDLELAEKILSD</sequence>
<dbReference type="InterPro" id="IPR050065">
    <property type="entry name" value="GlmU-like"/>
</dbReference>
<dbReference type="AlphaFoldDB" id="A0A117LU57"/>
<feature type="domain" description="Nucleotidyl transferase" evidence="3">
    <location>
        <begin position="4"/>
        <end position="212"/>
    </location>
</feature>
<dbReference type="PANTHER" id="PTHR43584">
    <property type="entry name" value="NUCLEOTIDYL TRANSFERASE"/>
    <property type="match status" value="1"/>
</dbReference>
<proteinExistence type="predicted"/>
<dbReference type="SUPFAM" id="SSF53448">
    <property type="entry name" value="Nucleotide-diphospho-sugar transferases"/>
    <property type="match status" value="1"/>
</dbReference>
<dbReference type="Pfam" id="PF00483">
    <property type="entry name" value="NTP_transferase"/>
    <property type="match status" value="1"/>
</dbReference>
<evidence type="ECO:0000313" key="5">
    <source>
        <dbReference type="Proteomes" id="UP000054260"/>
    </source>
</evidence>
<dbReference type="Gene3D" id="3.90.550.10">
    <property type="entry name" value="Spore Coat Polysaccharide Biosynthesis Protein SpsA, Chain A"/>
    <property type="match status" value="1"/>
</dbReference>
<evidence type="ECO:0000259" key="3">
    <source>
        <dbReference type="Pfam" id="PF00483"/>
    </source>
</evidence>
<evidence type="ECO:0000313" key="4">
    <source>
        <dbReference type="EMBL" id="KUK67597.1"/>
    </source>
</evidence>
<keyword evidence="1 4" id="KW-0808">Transferase</keyword>
<dbReference type="InterPro" id="IPR029044">
    <property type="entry name" value="Nucleotide-diphossugar_trans"/>
</dbReference>
<evidence type="ECO:0000256" key="1">
    <source>
        <dbReference type="ARBA" id="ARBA00022679"/>
    </source>
</evidence>
<dbReference type="PANTHER" id="PTHR43584:SF8">
    <property type="entry name" value="N-ACETYLMURAMATE ALPHA-1-PHOSPHATE URIDYLYLTRANSFERASE"/>
    <property type="match status" value="1"/>
</dbReference>
<dbReference type="PATRIC" id="fig|1236046.6.peg.842"/>
<evidence type="ECO:0000256" key="2">
    <source>
        <dbReference type="ARBA" id="ARBA00022695"/>
    </source>
</evidence>
<dbReference type="InterPro" id="IPR005835">
    <property type="entry name" value="NTP_transferase_dom"/>
</dbReference>
<comment type="caution">
    <text evidence="4">The sequence shown here is derived from an EMBL/GenBank/DDBJ whole genome shotgun (WGS) entry which is preliminary data.</text>
</comment>
<keyword evidence="2 4" id="KW-0548">Nucleotidyltransferase</keyword>
<dbReference type="GO" id="GO:0016779">
    <property type="term" value="F:nucleotidyltransferase activity"/>
    <property type="evidence" value="ECO:0007669"/>
    <property type="project" value="UniProtKB-KW"/>
</dbReference>